<accession>A0AA89AU71</accession>
<organism evidence="1 2">
    <name type="scientific">Escallonia herrerae</name>
    <dbReference type="NCBI Taxonomy" id="1293975"/>
    <lineage>
        <taxon>Eukaryota</taxon>
        <taxon>Viridiplantae</taxon>
        <taxon>Streptophyta</taxon>
        <taxon>Embryophyta</taxon>
        <taxon>Tracheophyta</taxon>
        <taxon>Spermatophyta</taxon>
        <taxon>Magnoliopsida</taxon>
        <taxon>eudicotyledons</taxon>
        <taxon>Gunneridae</taxon>
        <taxon>Pentapetalae</taxon>
        <taxon>asterids</taxon>
        <taxon>campanulids</taxon>
        <taxon>Escalloniales</taxon>
        <taxon>Escalloniaceae</taxon>
        <taxon>Escallonia</taxon>
    </lineage>
</organism>
<protein>
    <submittedName>
        <fullName evidence="1">Uncharacterized protein</fullName>
    </submittedName>
</protein>
<sequence length="87" mass="9280">MPAIQKLYNACKVSLSANGPTSEDAVEKVRGLLGPITGAKTAGHRMSLSVENGHGQHRGQTGAWDGALKGKINGRSKALWWAEIEIR</sequence>
<evidence type="ECO:0000313" key="2">
    <source>
        <dbReference type="Proteomes" id="UP001188597"/>
    </source>
</evidence>
<comment type="caution">
    <text evidence="1">The sequence shown here is derived from an EMBL/GenBank/DDBJ whole genome shotgun (WGS) entry which is preliminary data.</text>
</comment>
<evidence type="ECO:0000313" key="1">
    <source>
        <dbReference type="EMBL" id="KAK3017039.1"/>
    </source>
</evidence>
<proteinExistence type="predicted"/>
<reference evidence="1" key="1">
    <citation type="submission" date="2022-12" db="EMBL/GenBank/DDBJ databases">
        <title>Draft genome assemblies for two species of Escallonia (Escalloniales).</title>
        <authorList>
            <person name="Chanderbali A."/>
            <person name="Dervinis C."/>
            <person name="Anghel I."/>
            <person name="Soltis D."/>
            <person name="Soltis P."/>
            <person name="Zapata F."/>
        </authorList>
    </citation>
    <scope>NUCLEOTIDE SEQUENCE</scope>
    <source>
        <strain evidence="1">UCBG64.0493</strain>
        <tissue evidence="1">Leaf</tissue>
    </source>
</reference>
<gene>
    <name evidence="1" type="ORF">RJ639_006251</name>
</gene>
<dbReference type="EMBL" id="JAVXUP010001028">
    <property type="protein sequence ID" value="KAK3017039.1"/>
    <property type="molecule type" value="Genomic_DNA"/>
</dbReference>
<name>A0AA89AU71_9ASTE</name>
<keyword evidence="2" id="KW-1185">Reference proteome</keyword>
<dbReference type="AlphaFoldDB" id="A0AA89AU71"/>
<dbReference type="Proteomes" id="UP001188597">
    <property type="component" value="Unassembled WGS sequence"/>
</dbReference>